<evidence type="ECO:0000259" key="1">
    <source>
        <dbReference type="Pfam" id="PF15611"/>
    </source>
</evidence>
<reference evidence="2 3" key="1">
    <citation type="submission" date="2020-08" db="EMBL/GenBank/DDBJ databases">
        <title>Genomic Encyclopedia of Type Strains, Phase IV (KMG-IV): sequencing the most valuable type-strain genomes for metagenomic binning, comparative biology and taxonomic classification.</title>
        <authorList>
            <person name="Goeker M."/>
        </authorList>
    </citation>
    <scope>NUCLEOTIDE SEQUENCE [LARGE SCALE GENOMIC DNA]</scope>
    <source>
        <strain evidence="2 3">DSM 16268</strain>
    </source>
</reference>
<dbReference type="Proteomes" id="UP000523821">
    <property type="component" value="Unassembled WGS sequence"/>
</dbReference>
<proteinExistence type="predicted"/>
<protein>
    <recommendedName>
        <fullName evidence="1">Zorya protein ZorC EH domain-containing protein</fullName>
    </recommendedName>
</protein>
<name>A0A7W9FMG7_9HYPH</name>
<keyword evidence="3" id="KW-1185">Reference proteome</keyword>
<gene>
    <name evidence="2" type="ORF">GGQ63_002425</name>
</gene>
<dbReference type="AlphaFoldDB" id="A0A7W9FMG7"/>
<evidence type="ECO:0000313" key="2">
    <source>
        <dbReference type="EMBL" id="MBB5753359.1"/>
    </source>
</evidence>
<sequence>MSLDEVLRQRQPYQPRALASLAPLAAATERILARWPDAVKEPPETDRERVVAEMKRRLETGDWRGLRTAFVTMAAVAVFDPTRRTRDDLAALRQFYYDEIRVNESSAFRSGMVGVYLGSYQPGAPHTVQLGRSLGKAAGGLGGRWAGLLQAVPRLLDGMSAHQQVAQLMLSMPTPFDDLKTIGLRKPHDAGLMSAAHLAFVKAMAPALRSPPAIDKLIAWLKPDGVQQPKSEGAAEAVAALLAPWTHDPPEEIGADLTRRLTGLYGDPRTRGGEAPWNTVPEELVERIVRWLTGENIRFFMDILSDVEASHMWEPRRRFWLQLHEERRIDSAWVALSEEGARLARKRANGRPGLAFGRQTAGGNRSKTSLLVLKIEGKIVVEGSHDYRVHVFREGAPGAPRLYQPRYDCEAIRHIPGADARKHTGDWQGWVRERI</sequence>
<dbReference type="EMBL" id="JACHOO010000004">
    <property type="protein sequence ID" value="MBB5753359.1"/>
    <property type="molecule type" value="Genomic_DNA"/>
</dbReference>
<comment type="caution">
    <text evidence="2">The sequence shown here is derived from an EMBL/GenBank/DDBJ whole genome shotgun (WGS) entry which is preliminary data.</text>
</comment>
<dbReference type="InterPro" id="IPR028943">
    <property type="entry name" value="ZorC_EH_Signature_dom"/>
</dbReference>
<evidence type="ECO:0000313" key="3">
    <source>
        <dbReference type="Proteomes" id="UP000523821"/>
    </source>
</evidence>
<dbReference type="Pfam" id="PF15611">
    <property type="entry name" value="EH_Signature"/>
    <property type="match status" value="1"/>
</dbReference>
<dbReference type="RefSeq" id="WP_183856088.1">
    <property type="nucleotide sequence ID" value="NZ_JACHOO010000004.1"/>
</dbReference>
<feature type="domain" description="Zorya protein ZorC EH" evidence="1">
    <location>
        <begin position="23"/>
        <end position="432"/>
    </location>
</feature>
<accession>A0A7W9FMG7</accession>
<organism evidence="2 3">
    <name type="scientific">Prosthecomicrobium pneumaticum</name>
    <dbReference type="NCBI Taxonomy" id="81895"/>
    <lineage>
        <taxon>Bacteria</taxon>
        <taxon>Pseudomonadati</taxon>
        <taxon>Pseudomonadota</taxon>
        <taxon>Alphaproteobacteria</taxon>
        <taxon>Hyphomicrobiales</taxon>
        <taxon>Kaistiaceae</taxon>
        <taxon>Prosthecomicrobium</taxon>
    </lineage>
</organism>